<evidence type="ECO:0008006" key="3">
    <source>
        <dbReference type="Google" id="ProtNLM"/>
    </source>
</evidence>
<sequence>MTRKYFLTDGEADLGPFDADQISTMSAAADTSIKEEGSEVWQQLCDVAELADPIAGRIDQEARDFAAAVAAEPEGEMAAQGGEMGAQGAMHWGPVKADACNGGKRQYSAILWDIPWGHDWEKACFSHPNTINGHYFARPHRCKNSGTHMWGEWDVPDPSCGNACAANAVVFLKPEVPFNFGHVGWGIKIASNQWLFGATELFGKVGVKPGDDNGVFTKVGTKEQMFARFSSGYKYHKYKPLTCGNPNPNAGRRMAEHVKTVGYDFLQSNCMHHTIMVINAFAQTAIVPVPVASTPHMWAPNWWFRNIPGPEVSTSDPF</sequence>
<gene>
    <name evidence="1" type="ORF">GCM10007939_12140</name>
</gene>
<proteinExistence type="predicted"/>
<organism evidence="1 2">
    <name type="scientific">Amylibacter marinus</name>
    <dbReference type="NCBI Taxonomy" id="1475483"/>
    <lineage>
        <taxon>Bacteria</taxon>
        <taxon>Pseudomonadati</taxon>
        <taxon>Pseudomonadota</taxon>
        <taxon>Alphaproteobacteria</taxon>
        <taxon>Rhodobacterales</taxon>
        <taxon>Paracoccaceae</taxon>
        <taxon>Amylibacter</taxon>
    </lineage>
</organism>
<dbReference type="RefSeq" id="WP_284377020.1">
    <property type="nucleotide sequence ID" value="NZ_BSNN01000002.1"/>
</dbReference>
<dbReference type="Proteomes" id="UP001156694">
    <property type="component" value="Unassembled WGS sequence"/>
</dbReference>
<accession>A0ABQ5VUK4</accession>
<reference evidence="2" key="1">
    <citation type="journal article" date="2019" name="Int. J. Syst. Evol. Microbiol.">
        <title>The Global Catalogue of Microorganisms (GCM) 10K type strain sequencing project: providing services to taxonomists for standard genome sequencing and annotation.</title>
        <authorList>
            <consortium name="The Broad Institute Genomics Platform"/>
            <consortium name="The Broad Institute Genome Sequencing Center for Infectious Disease"/>
            <person name="Wu L."/>
            <person name="Ma J."/>
        </authorList>
    </citation>
    <scope>NUCLEOTIDE SEQUENCE [LARGE SCALE GENOMIC DNA]</scope>
    <source>
        <strain evidence="2">NBRC 110140</strain>
    </source>
</reference>
<name>A0ABQ5VUK4_9RHOB</name>
<protein>
    <recommendedName>
        <fullName evidence="3">DUF4339 domain-containing protein</fullName>
    </recommendedName>
</protein>
<evidence type="ECO:0000313" key="1">
    <source>
        <dbReference type="EMBL" id="GLQ34931.1"/>
    </source>
</evidence>
<keyword evidence="2" id="KW-1185">Reference proteome</keyword>
<comment type="caution">
    <text evidence="1">The sequence shown here is derived from an EMBL/GenBank/DDBJ whole genome shotgun (WGS) entry which is preliminary data.</text>
</comment>
<evidence type="ECO:0000313" key="2">
    <source>
        <dbReference type="Proteomes" id="UP001156694"/>
    </source>
</evidence>
<dbReference type="EMBL" id="BSNN01000002">
    <property type="protein sequence ID" value="GLQ34931.1"/>
    <property type="molecule type" value="Genomic_DNA"/>
</dbReference>